<accession>A0A0E9TZU3</accession>
<sequence>MVLSSYILCRACSLTGRRADYNTSVTDLRIHCKKQKLRF</sequence>
<proteinExistence type="predicted"/>
<protein>
    <submittedName>
        <fullName evidence="1">Uncharacterized protein</fullName>
    </submittedName>
</protein>
<reference evidence="1" key="1">
    <citation type="submission" date="2014-11" db="EMBL/GenBank/DDBJ databases">
        <authorList>
            <person name="Amaro Gonzalez C."/>
        </authorList>
    </citation>
    <scope>NUCLEOTIDE SEQUENCE</scope>
</reference>
<name>A0A0E9TZU3_ANGAN</name>
<dbReference type="EMBL" id="GBXM01049575">
    <property type="protein sequence ID" value="JAH59002.1"/>
    <property type="molecule type" value="Transcribed_RNA"/>
</dbReference>
<reference evidence="1" key="2">
    <citation type="journal article" date="2015" name="Fish Shellfish Immunol.">
        <title>Early steps in the European eel (Anguilla anguilla)-Vibrio vulnificus interaction in the gills: Role of the RtxA13 toxin.</title>
        <authorList>
            <person name="Callol A."/>
            <person name="Pajuelo D."/>
            <person name="Ebbesson L."/>
            <person name="Teles M."/>
            <person name="MacKenzie S."/>
            <person name="Amaro C."/>
        </authorList>
    </citation>
    <scope>NUCLEOTIDE SEQUENCE</scope>
</reference>
<evidence type="ECO:0000313" key="1">
    <source>
        <dbReference type="EMBL" id="JAH59002.1"/>
    </source>
</evidence>
<dbReference type="AlphaFoldDB" id="A0A0E9TZU3"/>
<organism evidence="1">
    <name type="scientific">Anguilla anguilla</name>
    <name type="common">European freshwater eel</name>
    <name type="synonym">Muraena anguilla</name>
    <dbReference type="NCBI Taxonomy" id="7936"/>
    <lineage>
        <taxon>Eukaryota</taxon>
        <taxon>Metazoa</taxon>
        <taxon>Chordata</taxon>
        <taxon>Craniata</taxon>
        <taxon>Vertebrata</taxon>
        <taxon>Euteleostomi</taxon>
        <taxon>Actinopterygii</taxon>
        <taxon>Neopterygii</taxon>
        <taxon>Teleostei</taxon>
        <taxon>Anguilliformes</taxon>
        <taxon>Anguillidae</taxon>
        <taxon>Anguilla</taxon>
    </lineage>
</organism>